<evidence type="ECO:0000313" key="2">
    <source>
        <dbReference type="EMBL" id="CAG7830189.1"/>
    </source>
</evidence>
<keyword evidence="1" id="KW-0732">Signal</keyword>
<feature type="signal peptide" evidence="1">
    <location>
        <begin position="1"/>
        <end position="21"/>
    </location>
</feature>
<reference evidence="2" key="1">
    <citation type="submission" date="2021-06" db="EMBL/GenBank/DDBJ databases">
        <authorList>
            <person name="Hodson N. C."/>
            <person name="Mongue J. A."/>
            <person name="Jaron S. K."/>
        </authorList>
    </citation>
    <scope>NUCLEOTIDE SEQUENCE</scope>
</reference>
<dbReference type="Pfam" id="PF01395">
    <property type="entry name" value="PBP_GOBP"/>
    <property type="match status" value="1"/>
</dbReference>
<accession>A0A8J2PR20</accession>
<proteinExistence type="predicted"/>
<sequence>MWIGKSFFLISLLGICAHVDSADLFKCGSGMVSFPTDILRAVQKSCEGDEANNRTCYLACIKRKIGYINPDNSFNIPEFRKFYELFPDDVRSAVSTKFAECEKLTKFPPKFDPKCSEFRPFEKCVLDTIASVSYFQDKEL</sequence>
<evidence type="ECO:0000256" key="1">
    <source>
        <dbReference type="SAM" id="SignalP"/>
    </source>
</evidence>
<gene>
    <name evidence="2" type="ORF">AFUS01_LOCUS40011</name>
</gene>
<evidence type="ECO:0000313" key="3">
    <source>
        <dbReference type="Proteomes" id="UP000708208"/>
    </source>
</evidence>
<keyword evidence="3" id="KW-1185">Reference proteome</keyword>
<dbReference type="OrthoDB" id="6618046at2759"/>
<dbReference type="AlphaFoldDB" id="A0A8J2PR20"/>
<name>A0A8J2PR20_9HEXA</name>
<feature type="chain" id="PRO_5035207342" evidence="1">
    <location>
        <begin position="22"/>
        <end position="140"/>
    </location>
</feature>
<dbReference type="InterPro" id="IPR006170">
    <property type="entry name" value="PBP/GOBP"/>
</dbReference>
<dbReference type="Proteomes" id="UP000708208">
    <property type="component" value="Unassembled WGS sequence"/>
</dbReference>
<dbReference type="EMBL" id="CAJVCH010554656">
    <property type="protein sequence ID" value="CAG7830189.1"/>
    <property type="molecule type" value="Genomic_DNA"/>
</dbReference>
<protein>
    <submittedName>
        <fullName evidence="2">Uncharacterized protein</fullName>
    </submittedName>
</protein>
<organism evidence="2 3">
    <name type="scientific">Allacma fusca</name>
    <dbReference type="NCBI Taxonomy" id="39272"/>
    <lineage>
        <taxon>Eukaryota</taxon>
        <taxon>Metazoa</taxon>
        <taxon>Ecdysozoa</taxon>
        <taxon>Arthropoda</taxon>
        <taxon>Hexapoda</taxon>
        <taxon>Collembola</taxon>
        <taxon>Symphypleona</taxon>
        <taxon>Sminthuridae</taxon>
        <taxon>Allacma</taxon>
    </lineage>
</organism>
<comment type="caution">
    <text evidence="2">The sequence shown here is derived from an EMBL/GenBank/DDBJ whole genome shotgun (WGS) entry which is preliminary data.</text>
</comment>
<dbReference type="GO" id="GO:0005549">
    <property type="term" value="F:odorant binding"/>
    <property type="evidence" value="ECO:0007669"/>
    <property type="project" value="InterPro"/>
</dbReference>